<keyword evidence="4" id="KW-0769">Symport</keyword>
<dbReference type="RefSeq" id="WP_382408886.1">
    <property type="nucleotide sequence ID" value="NZ_JBHSGU010000005.1"/>
</dbReference>
<dbReference type="EMBL" id="JBHSGU010000005">
    <property type="protein sequence ID" value="MFC4700913.1"/>
    <property type="molecule type" value="Genomic_DNA"/>
</dbReference>
<dbReference type="Proteomes" id="UP001595897">
    <property type="component" value="Unassembled WGS sequence"/>
</dbReference>
<evidence type="ECO:0000313" key="8">
    <source>
        <dbReference type="EMBL" id="MFC4700913.1"/>
    </source>
</evidence>
<feature type="transmembrane region" description="Helical" evidence="7">
    <location>
        <begin position="181"/>
        <end position="205"/>
    </location>
</feature>
<organism evidence="8 9">
    <name type="scientific">Glaciecola siphonariae</name>
    <dbReference type="NCBI Taxonomy" id="521012"/>
    <lineage>
        <taxon>Bacteria</taxon>
        <taxon>Pseudomonadati</taxon>
        <taxon>Pseudomonadota</taxon>
        <taxon>Gammaproteobacteria</taxon>
        <taxon>Alteromonadales</taxon>
        <taxon>Alteromonadaceae</taxon>
        <taxon>Glaciecola</taxon>
    </lineage>
</organism>
<evidence type="ECO:0000313" key="9">
    <source>
        <dbReference type="Proteomes" id="UP001595897"/>
    </source>
</evidence>
<proteinExistence type="predicted"/>
<keyword evidence="5 7" id="KW-1133">Transmembrane helix</keyword>
<feature type="transmembrane region" description="Helical" evidence="7">
    <location>
        <begin position="336"/>
        <end position="361"/>
    </location>
</feature>
<comment type="subcellular location">
    <subcellularLocation>
        <location evidence="1">Membrane</location>
        <topology evidence="1">Multi-pass membrane protein</topology>
    </subcellularLocation>
</comment>
<feature type="transmembrane region" description="Helical" evidence="7">
    <location>
        <begin position="274"/>
        <end position="300"/>
    </location>
</feature>
<evidence type="ECO:0000256" key="5">
    <source>
        <dbReference type="ARBA" id="ARBA00022989"/>
    </source>
</evidence>
<feature type="transmembrane region" description="Helical" evidence="7">
    <location>
        <begin position="107"/>
        <end position="129"/>
    </location>
</feature>
<evidence type="ECO:0000256" key="6">
    <source>
        <dbReference type="ARBA" id="ARBA00023136"/>
    </source>
</evidence>
<evidence type="ECO:0000256" key="1">
    <source>
        <dbReference type="ARBA" id="ARBA00004141"/>
    </source>
</evidence>
<feature type="transmembrane region" description="Helical" evidence="7">
    <location>
        <begin position="34"/>
        <end position="55"/>
    </location>
</feature>
<gene>
    <name evidence="8" type="ORF">ACFO4O_12140</name>
</gene>
<feature type="transmembrane region" description="Helical" evidence="7">
    <location>
        <begin position="7"/>
        <end position="28"/>
    </location>
</feature>
<accession>A0ABV9LZX0</accession>
<comment type="caution">
    <text evidence="8">The sequence shown here is derived from an EMBL/GenBank/DDBJ whole genome shotgun (WGS) entry which is preliminary data.</text>
</comment>
<keyword evidence="6 7" id="KW-0472">Membrane</keyword>
<feature type="transmembrane region" description="Helical" evidence="7">
    <location>
        <begin position="312"/>
        <end position="330"/>
    </location>
</feature>
<protein>
    <submittedName>
        <fullName evidence="8">Nramp family divalent metal transporter</fullName>
    </submittedName>
</protein>
<dbReference type="Pfam" id="PF01566">
    <property type="entry name" value="Nramp"/>
    <property type="match status" value="1"/>
</dbReference>
<keyword evidence="3 7" id="KW-0812">Transmembrane</keyword>
<feature type="transmembrane region" description="Helical" evidence="7">
    <location>
        <begin position="141"/>
        <end position="161"/>
    </location>
</feature>
<dbReference type="PANTHER" id="PTHR11706">
    <property type="entry name" value="SOLUTE CARRIER PROTEIN FAMILY 11 MEMBER"/>
    <property type="match status" value="1"/>
</dbReference>
<evidence type="ECO:0000256" key="2">
    <source>
        <dbReference type="ARBA" id="ARBA00022448"/>
    </source>
</evidence>
<feature type="transmembrane region" description="Helical" evidence="7">
    <location>
        <begin position="373"/>
        <end position="393"/>
    </location>
</feature>
<reference evidence="9" key="1">
    <citation type="journal article" date="2019" name="Int. J. Syst. Evol. Microbiol.">
        <title>The Global Catalogue of Microorganisms (GCM) 10K type strain sequencing project: providing services to taxonomists for standard genome sequencing and annotation.</title>
        <authorList>
            <consortium name="The Broad Institute Genomics Platform"/>
            <consortium name="The Broad Institute Genome Sequencing Center for Infectious Disease"/>
            <person name="Wu L."/>
            <person name="Ma J."/>
        </authorList>
    </citation>
    <scope>NUCLEOTIDE SEQUENCE [LARGE SCALE GENOMIC DNA]</scope>
    <source>
        <strain evidence="9">KACC 12507</strain>
    </source>
</reference>
<dbReference type="InterPro" id="IPR001046">
    <property type="entry name" value="NRAMP_fam"/>
</dbReference>
<keyword evidence="9" id="KW-1185">Reference proteome</keyword>
<dbReference type="PANTHER" id="PTHR11706:SF33">
    <property type="entry name" value="NATURAL RESISTANCE-ASSOCIATED MACROPHAGE PROTEIN 2"/>
    <property type="match status" value="1"/>
</dbReference>
<evidence type="ECO:0000256" key="7">
    <source>
        <dbReference type="SAM" id="Phobius"/>
    </source>
</evidence>
<name>A0ABV9LZX0_9ALTE</name>
<feature type="transmembrane region" description="Helical" evidence="7">
    <location>
        <begin position="226"/>
        <end position="254"/>
    </location>
</feature>
<keyword evidence="2" id="KW-0813">Transport</keyword>
<dbReference type="NCBIfam" id="NF037982">
    <property type="entry name" value="Nramp_1"/>
    <property type="match status" value="1"/>
</dbReference>
<evidence type="ECO:0000256" key="4">
    <source>
        <dbReference type="ARBA" id="ARBA00022847"/>
    </source>
</evidence>
<evidence type="ECO:0000256" key="3">
    <source>
        <dbReference type="ARBA" id="ARBA00022692"/>
    </source>
</evidence>
<feature type="transmembrane region" description="Helical" evidence="7">
    <location>
        <begin position="76"/>
        <end position="95"/>
    </location>
</feature>
<sequence>MRAAIKGIIITAAFIGPGTLTTASLVGAQLGYQLVWALVFALFATCVLQEMASRLGSVTGKGLSESILLLYNKRAWKWFASALICIAIGVGNAAYEGGNLTGAGLGLSASFGGSIAMWSLALGVIAALLLISNQHKLIEGLLIALVALMSLVFISLMFIAGLDLSALYEGITLEQGLFSDYALLLAIIGTTIVPYNLFLHAGLSAKDSSANGAGDGSNQGSGKTGLFATIGLGGLVTFAVMSSAATAFFATGIAMDRNNIANQLAPLLGDNASLFFALGLFAAGLSSAITAPLAASYAISGLFAWRAELSDWRFKGLSLAIIAVGVLVSVSGAKPFAVIVLAQAANALLLPISAILLLVVCNNSNMMQSAKNTALNNVAAIVVILTVVLLAAYKLLTLL</sequence>